<evidence type="ECO:0000256" key="3">
    <source>
        <dbReference type="ARBA" id="ARBA00022737"/>
    </source>
</evidence>
<dbReference type="CDD" id="cd00201">
    <property type="entry name" value="WW"/>
    <property type="match status" value="1"/>
</dbReference>
<evidence type="ECO:0008006" key="10">
    <source>
        <dbReference type="Google" id="ProtNLM"/>
    </source>
</evidence>
<dbReference type="Gene3D" id="2.20.70.10">
    <property type="match status" value="1"/>
</dbReference>
<dbReference type="PROSITE" id="PS50096">
    <property type="entry name" value="IQ"/>
    <property type="match status" value="1"/>
</dbReference>
<dbReference type="SUPFAM" id="SSF50978">
    <property type="entry name" value="WD40 repeat-like"/>
    <property type="match status" value="2"/>
</dbReference>
<feature type="compositionally biased region" description="Low complexity" evidence="6">
    <location>
        <begin position="231"/>
        <end position="245"/>
    </location>
</feature>
<gene>
    <name evidence="9" type="ORF">PPAR1163_LOCUS23920</name>
</gene>
<evidence type="ECO:0000256" key="5">
    <source>
        <dbReference type="PROSITE-ProRule" id="PRU00221"/>
    </source>
</evidence>
<feature type="region of interest" description="Disordered" evidence="6">
    <location>
        <begin position="64"/>
        <end position="98"/>
    </location>
</feature>
<feature type="repeat" description="WD" evidence="5">
    <location>
        <begin position="1157"/>
        <end position="1198"/>
    </location>
</feature>
<dbReference type="PROSITE" id="PS50002">
    <property type="entry name" value="SH3"/>
    <property type="match status" value="1"/>
</dbReference>
<feature type="compositionally biased region" description="Basic residues" evidence="6">
    <location>
        <begin position="1248"/>
        <end position="1257"/>
    </location>
</feature>
<dbReference type="Gene3D" id="2.30.30.40">
    <property type="entry name" value="SH3 Domains"/>
    <property type="match status" value="1"/>
</dbReference>
<feature type="compositionally biased region" description="Polar residues" evidence="6">
    <location>
        <begin position="429"/>
        <end position="439"/>
    </location>
</feature>
<dbReference type="SUPFAM" id="SSF50044">
    <property type="entry name" value="SH3-domain"/>
    <property type="match status" value="1"/>
</dbReference>
<name>A0A7S1XVQ1_9STRA</name>
<dbReference type="InterPro" id="IPR036028">
    <property type="entry name" value="SH3-like_dom_sf"/>
</dbReference>
<dbReference type="Pfam" id="PF00397">
    <property type="entry name" value="WW"/>
    <property type="match status" value="1"/>
</dbReference>
<feature type="region of interest" description="Disordered" evidence="6">
    <location>
        <begin position="1248"/>
        <end position="1280"/>
    </location>
</feature>
<dbReference type="PROSITE" id="PS50082">
    <property type="entry name" value="WD_REPEATS_2"/>
    <property type="match status" value="2"/>
</dbReference>
<feature type="compositionally biased region" description="Polar residues" evidence="6">
    <location>
        <begin position="772"/>
        <end position="784"/>
    </location>
</feature>
<evidence type="ECO:0000256" key="4">
    <source>
        <dbReference type="PROSITE-ProRule" id="PRU00192"/>
    </source>
</evidence>
<feature type="compositionally biased region" description="Low complexity" evidence="6">
    <location>
        <begin position="506"/>
        <end position="528"/>
    </location>
</feature>
<feature type="domain" description="SH3" evidence="7">
    <location>
        <begin position="3"/>
        <end position="67"/>
    </location>
</feature>
<feature type="compositionally biased region" description="Basic residues" evidence="6">
    <location>
        <begin position="314"/>
        <end position="325"/>
    </location>
</feature>
<dbReference type="InterPro" id="IPR055442">
    <property type="entry name" value="Beta-prop_EML-like_2nd"/>
</dbReference>
<keyword evidence="1 4" id="KW-0728">SH3 domain</keyword>
<feature type="repeat" description="WD" evidence="5">
    <location>
        <begin position="1322"/>
        <end position="1363"/>
    </location>
</feature>
<feature type="compositionally biased region" description="Low complexity" evidence="6">
    <location>
        <begin position="213"/>
        <end position="222"/>
    </location>
</feature>
<dbReference type="SMART" id="SM00326">
    <property type="entry name" value="SH3"/>
    <property type="match status" value="1"/>
</dbReference>
<dbReference type="InterPro" id="IPR001680">
    <property type="entry name" value="WD40_rpt"/>
</dbReference>
<dbReference type="InterPro" id="IPR036322">
    <property type="entry name" value="WD40_repeat_dom_sf"/>
</dbReference>
<reference evidence="9" key="1">
    <citation type="submission" date="2021-01" db="EMBL/GenBank/DDBJ databases">
        <authorList>
            <person name="Corre E."/>
            <person name="Pelletier E."/>
            <person name="Niang G."/>
            <person name="Scheremetjew M."/>
            <person name="Finn R."/>
            <person name="Kale V."/>
            <person name="Holt S."/>
            <person name="Cochrane G."/>
            <person name="Meng A."/>
            <person name="Brown T."/>
            <person name="Cohen L."/>
        </authorList>
    </citation>
    <scope>NUCLEOTIDE SEQUENCE</scope>
    <source>
        <strain evidence="9">CCMP2877</strain>
    </source>
</reference>
<dbReference type="InterPro" id="IPR001202">
    <property type="entry name" value="WW_dom"/>
</dbReference>
<dbReference type="InterPro" id="IPR015943">
    <property type="entry name" value="WD40/YVTN_repeat-like_dom_sf"/>
</dbReference>
<organism evidence="9">
    <name type="scientific">Phaeomonas parva</name>
    <dbReference type="NCBI Taxonomy" id="124430"/>
    <lineage>
        <taxon>Eukaryota</taxon>
        <taxon>Sar</taxon>
        <taxon>Stramenopiles</taxon>
        <taxon>Ochrophyta</taxon>
        <taxon>Pinguiophyceae</taxon>
        <taxon>Pinguiochrysidales</taxon>
        <taxon>Pinguiochrysidaceae</taxon>
        <taxon>Phaeomonas</taxon>
    </lineage>
</organism>
<proteinExistence type="predicted"/>
<evidence type="ECO:0000259" key="7">
    <source>
        <dbReference type="PROSITE" id="PS50002"/>
    </source>
</evidence>
<dbReference type="PANTHER" id="PTHR13720:SF33">
    <property type="entry name" value="HELP DOMAIN-CONTAINING PROTEIN"/>
    <property type="match status" value="1"/>
</dbReference>
<dbReference type="Pfam" id="PF03451">
    <property type="entry name" value="HELP"/>
    <property type="match status" value="1"/>
</dbReference>
<keyword evidence="2 5" id="KW-0853">WD repeat</keyword>
<dbReference type="InterPro" id="IPR036020">
    <property type="entry name" value="WW_dom_sf"/>
</dbReference>
<dbReference type="InterPro" id="IPR001452">
    <property type="entry name" value="SH3_domain"/>
</dbReference>
<protein>
    <recommendedName>
        <fullName evidence="10">Calmodulin</fullName>
    </recommendedName>
</protein>
<evidence type="ECO:0000313" key="9">
    <source>
        <dbReference type="EMBL" id="CAD9265504.1"/>
    </source>
</evidence>
<evidence type="ECO:0000256" key="1">
    <source>
        <dbReference type="ARBA" id="ARBA00022443"/>
    </source>
</evidence>
<evidence type="ECO:0000256" key="6">
    <source>
        <dbReference type="SAM" id="MobiDB-lite"/>
    </source>
</evidence>
<feature type="domain" description="WW" evidence="8">
    <location>
        <begin position="90"/>
        <end position="124"/>
    </location>
</feature>
<dbReference type="GO" id="GO:0008017">
    <property type="term" value="F:microtubule binding"/>
    <property type="evidence" value="ECO:0007669"/>
    <property type="project" value="TreeGrafter"/>
</dbReference>
<dbReference type="Pfam" id="PF14604">
    <property type="entry name" value="SH3_9"/>
    <property type="match status" value="1"/>
</dbReference>
<dbReference type="EMBL" id="HBGJ01037863">
    <property type="protein sequence ID" value="CAD9265504.1"/>
    <property type="molecule type" value="Transcribed_RNA"/>
</dbReference>
<dbReference type="PANTHER" id="PTHR13720">
    <property type="entry name" value="WD-40 REPEAT PROTEIN"/>
    <property type="match status" value="1"/>
</dbReference>
<dbReference type="SMART" id="SM00320">
    <property type="entry name" value="WD40"/>
    <property type="match status" value="12"/>
</dbReference>
<dbReference type="PROSITE" id="PS50020">
    <property type="entry name" value="WW_DOMAIN_2"/>
    <property type="match status" value="1"/>
</dbReference>
<feature type="compositionally biased region" description="Basic and acidic residues" evidence="6">
    <location>
        <begin position="554"/>
        <end position="565"/>
    </location>
</feature>
<sequence>MATSGSLATVLYDFAAEEDDELPVRRGDIVYIMKTPRDGPNDWVWVQAATSGREGQVPVNYLADGDARPLPLPKDESEEKTASGLELPSVKLPPGWTQSVDDVTGLPYYYHAETGRSSWETPGANGAVPPTPIATREETDALQEQLRELQEMMKVQAKRLEVNSGEEDELPEEGSPMRPSPPLGNMATKPSPRAGNGIVGFGAPQPDPAQAVSEQATAMADEAAAEEEETLASMEPAWNQSTSEPTSEDPTEERIRRLEAEAASLRAEREMREAEEEQVDGAATMLQASWRGLKGRRDAAEKAEERHREAKAQLRQRVKAGRRTYHGPAAPAPQDPPKVNGAAPASNGGIDEKVVGTIAAMVETRLRKEFEERDLALQGVQSAIQELSVALHNSPDRAAHAEAFSEKSAPRETRSASGTPRTKSDGIMSKSTDASTFSARSGIPKPTAAKRKKELPPLALARPSEQTITSEAAMSPAPLTPNPLTTNDFPDGAGAHGFAKDEPVEYAEPVGAAEAAAPAGEAVTAAEEASPEPQRGRGSVQSGPSGRRVPAPGFRKERVRKERNSRGQRSPRSMSPRRPRERSVSRPSRKAAEQNGSPGMLGSPGGSPKAHLPRVANIHKREHGYRTTQEVQRDEASTLVVRYSNCRSAVYPPSSLDATDIGALEGATPPGQNLTLDYVYGYNGDYNRPAGPSYGGNVKWLKSGELVFPAAAAVVVFNYETNTQRFFLGHDADVTSVAVHPKLDIVASGQDARVARVCVFDVSSADATQVAQYNDGQRQPQPSKQDAGAGSGVGVGVTGASGLRMLAQMTLGKNSRGVASLDFSPDGHLLLAVSNDDYHSVSVHDWRHGTILCTARSNNAAVHNVAWNPFCFLGVDEADYSDDICYSIVSCGVRHIKLWTLTRREEFEPPALPAMMKGVCYGNIYAKNCEYGKYNRGLEDVPPPSFLHTHSRTREMLQTGSWRLDGKQGSYGRFEIEDITCVAFTCDRAKDYANDVSPESRILAGTGSGDLMVWMQATDGTAGQWQPRGKALASVPGIHVGPITDITLVYHDDKCTVATAAKDGRIVVWALGPPGGKRSDLPIQPLRVAYASASGVGVGPPRALSLDATGSVLIVGTAGNALCLFDVQSQPTAPQEPDRAIIPADASIPGMQSHLLLQGHNSSCRQIAAHPQMRRFVSCGGDRTVRMWDADSRRLLSTARLGDKTMAVAFSPGGEHIAVGTEKGDIVVMQYQEANDGQWEVVAHKNLARRSRASKRAAPKEEGAEGEQGPQEQPEEWQGKQRAAAVMDIKYSPDGEVLAVACRDNRVNLLSVSQGYKRLASCKGHSTIVTALDFSSDSAVLRSNDAAREILHWEVATGRQISSAFSLRDVTWDSWTCVLGWPVQGIWGVPPTKRKLGLHPNSDKGREHDVQTVSVNNTGDVLAIGDDAHRVMLFKYPCLPGAQPSAPALGHMAKVTCVRFTCDDQWLLSAGGKDAAVFQWRVDPDVEPTANGHHRAAVEPALAPYSGEEAHIGEEPYAYNGEEAYIDKA</sequence>
<dbReference type="PROSITE" id="PS01159">
    <property type="entry name" value="WW_DOMAIN_1"/>
    <property type="match status" value="1"/>
</dbReference>
<feature type="region of interest" description="Disordered" evidence="6">
    <location>
        <begin position="772"/>
        <end position="792"/>
    </location>
</feature>
<accession>A0A7S1XVQ1</accession>
<dbReference type="PROSITE" id="PS50294">
    <property type="entry name" value="WD_REPEATS_REGION"/>
    <property type="match status" value="1"/>
</dbReference>
<feature type="region of interest" description="Disordered" evidence="6">
    <location>
        <begin position="162"/>
        <end position="351"/>
    </location>
</feature>
<keyword evidence="3" id="KW-0677">Repeat</keyword>
<evidence type="ECO:0000259" key="8">
    <source>
        <dbReference type="PROSITE" id="PS50020"/>
    </source>
</evidence>
<dbReference type="SMART" id="SM00456">
    <property type="entry name" value="WW"/>
    <property type="match status" value="1"/>
</dbReference>
<dbReference type="Pfam" id="PF00400">
    <property type="entry name" value="WD40"/>
    <property type="match status" value="2"/>
</dbReference>
<feature type="compositionally biased region" description="Basic and acidic residues" evidence="6">
    <location>
        <begin position="395"/>
        <end position="414"/>
    </location>
</feature>
<evidence type="ECO:0000256" key="2">
    <source>
        <dbReference type="ARBA" id="ARBA00022574"/>
    </source>
</evidence>
<dbReference type="Pfam" id="PF23414">
    <property type="entry name" value="Beta-prop_EML_2"/>
    <property type="match status" value="1"/>
</dbReference>
<dbReference type="InterPro" id="IPR050630">
    <property type="entry name" value="WD_repeat_EMAP"/>
</dbReference>
<dbReference type="SUPFAM" id="SSF51045">
    <property type="entry name" value="WW domain"/>
    <property type="match status" value="1"/>
</dbReference>
<dbReference type="InterPro" id="IPR005108">
    <property type="entry name" value="HELP"/>
</dbReference>
<feature type="compositionally biased region" description="Basic and acidic residues" evidence="6">
    <location>
        <begin position="252"/>
        <end position="272"/>
    </location>
</feature>
<feature type="region of interest" description="Disordered" evidence="6">
    <location>
        <begin position="395"/>
        <end position="612"/>
    </location>
</feature>
<feature type="compositionally biased region" description="Basic and acidic residues" evidence="6">
    <location>
        <begin position="295"/>
        <end position="312"/>
    </location>
</feature>
<dbReference type="Gene3D" id="2.130.10.10">
    <property type="entry name" value="YVTN repeat-like/Quinoprotein amine dehydrogenase"/>
    <property type="match status" value="3"/>
</dbReference>